<feature type="domain" description="EamA" evidence="8">
    <location>
        <begin position="13"/>
        <end position="85"/>
    </location>
</feature>
<reference evidence="9 10" key="1">
    <citation type="submission" date="2016-06" db="EMBL/GenBank/DDBJ databases">
        <title>First insights into the genetic diversity and population structure of in the Bacillus cereus group bacteria from diverse marine environments.</title>
        <authorList>
            <person name="Liu Y."/>
            <person name="Lai Q."/>
            <person name="Shao Z."/>
        </authorList>
    </citation>
    <scope>NUCLEOTIDE SEQUENCE [LARGE SCALE GENOMIC DNA]</scope>
    <source>
        <strain evidence="9 10">NH24A2</strain>
    </source>
</reference>
<keyword evidence="3" id="KW-1003">Cell membrane</keyword>
<name>A0A1J9UJE6_9BACI</name>
<dbReference type="Gene3D" id="1.10.3730.20">
    <property type="match status" value="1"/>
</dbReference>
<evidence type="ECO:0000313" key="10">
    <source>
        <dbReference type="Proteomes" id="UP000182788"/>
    </source>
</evidence>
<dbReference type="Proteomes" id="UP000182788">
    <property type="component" value="Unassembled WGS sequence"/>
</dbReference>
<dbReference type="InterPro" id="IPR051258">
    <property type="entry name" value="Diverse_Substrate_Transporter"/>
</dbReference>
<keyword evidence="4 7" id="KW-0812">Transmembrane</keyword>
<dbReference type="PANTHER" id="PTHR42920:SF5">
    <property type="entry name" value="EAMA DOMAIN-CONTAINING PROTEIN"/>
    <property type="match status" value="1"/>
</dbReference>
<evidence type="ECO:0000256" key="7">
    <source>
        <dbReference type="SAM" id="Phobius"/>
    </source>
</evidence>
<dbReference type="InterPro" id="IPR037185">
    <property type="entry name" value="EmrE-like"/>
</dbReference>
<feature type="transmembrane region" description="Helical" evidence="7">
    <location>
        <begin position="15"/>
        <end position="35"/>
    </location>
</feature>
<dbReference type="RefSeq" id="WP_071719492.1">
    <property type="nucleotide sequence ID" value="NZ_CBCSHB010000019.1"/>
</dbReference>
<evidence type="ECO:0000256" key="5">
    <source>
        <dbReference type="ARBA" id="ARBA00022989"/>
    </source>
</evidence>
<keyword evidence="6 7" id="KW-0472">Membrane</keyword>
<comment type="subcellular location">
    <subcellularLocation>
        <location evidence="1">Cell membrane</location>
        <topology evidence="1">Multi-pass membrane protein</topology>
    </subcellularLocation>
</comment>
<comment type="caution">
    <text evidence="9">The sequence shown here is derived from an EMBL/GenBank/DDBJ whole genome shotgun (WGS) entry which is preliminary data.</text>
</comment>
<accession>A0A1J9UJE6</accession>
<dbReference type="PANTHER" id="PTHR42920">
    <property type="entry name" value="OS03G0707200 PROTEIN-RELATED"/>
    <property type="match status" value="1"/>
</dbReference>
<gene>
    <name evidence="9" type="ORF">BAU28_02780</name>
</gene>
<evidence type="ECO:0000256" key="6">
    <source>
        <dbReference type="ARBA" id="ARBA00023136"/>
    </source>
</evidence>
<protein>
    <recommendedName>
        <fullName evidence="8">EamA domain-containing protein</fullName>
    </recommendedName>
</protein>
<evidence type="ECO:0000313" key="9">
    <source>
        <dbReference type="EMBL" id="OJD78169.1"/>
    </source>
</evidence>
<organism evidence="9 10">
    <name type="scientific">Bacillus paramycoides</name>
    <dbReference type="NCBI Taxonomy" id="2026194"/>
    <lineage>
        <taxon>Bacteria</taxon>
        <taxon>Bacillati</taxon>
        <taxon>Bacillota</taxon>
        <taxon>Bacilli</taxon>
        <taxon>Bacillales</taxon>
        <taxon>Bacillaceae</taxon>
        <taxon>Bacillus</taxon>
        <taxon>Bacillus cereus group</taxon>
    </lineage>
</organism>
<evidence type="ECO:0000259" key="8">
    <source>
        <dbReference type="Pfam" id="PF00892"/>
    </source>
</evidence>
<sequence length="105" mass="11834">MHGPSALNLTFPINFWILTLYLAIFGTLLAFYIQLIMIRKTSPTRAGLLMGTEPVFAVLFAVIVGGEYLSWIQWIGGALIVIATYYGRHLENRIRHKAKIQPIDS</sequence>
<keyword evidence="5 7" id="KW-1133">Transmembrane helix</keyword>
<dbReference type="SUPFAM" id="SSF103481">
    <property type="entry name" value="Multidrug resistance efflux transporter EmrE"/>
    <property type="match status" value="1"/>
</dbReference>
<dbReference type="EMBL" id="MAOI01000079">
    <property type="protein sequence ID" value="OJD78169.1"/>
    <property type="molecule type" value="Genomic_DNA"/>
</dbReference>
<feature type="transmembrane region" description="Helical" evidence="7">
    <location>
        <begin position="71"/>
        <end position="87"/>
    </location>
</feature>
<feature type="transmembrane region" description="Helical" evidence="7">
    <location>
        <begin position="47"/>
        <end position="65"/>
    </location>
</feature>
<proteinExistence type="inferred from homology"/>
<evidence type="ECO:0000256" key="1">
    <source>
        <dbReference type="ARBA" id="ARBA00004651"/>
    </source>
</evidence>
<dbReference type="GO" id="GO:0005886">
    <property type="term" value="C:plasma membrane"/>
    <property type="evidence" value="ECO:0007669"/>
    <property type="project" value="UniProtKB-SubCell"/>
</dbReference>
<comment type="similarity">
    <text evidence="2">Belongs to the EamA transporter family.</text>
</comment>
<dbReference type="Pfam" id="PF00892">
    <property type="entry name" value="EamA"/>
    <property type="match status" value="1"/>
</dbReference>
<evidence type="ECO:0000256" key="4">
    <source>
        <dbReference type="ARBA" id="ARBA00022692"/>
    </source>
</evidence>
<dbReference type="InterPro" id="IPR000620">
    <property type="entry name" value="EamA_dom"/>
</dbReference>
<dbReference type="GeneID" id="87593361"/>
<dbReference type="AlphaFoldDB" id="A0A1J9UJE6"/>
<evidence type="ECO:0000256" key="2">
    <source>
        <dbReference type="ARBA" id="ARBA00007362"/>
    </source>
</evidence>
<evidence type="ECO:0000256" key="3">
    <source>
        <dbReference type="ARBA" id="ARBA00022475"/>
    </source>
</evidence>